<dbReference type="PANTHER" id="PTHR30007:SF0">
    <property type="entry name" value="TRANSPOSASE"/>
    <property type="match status" value="1"/>
</dbReference>
<name>A0A317DG27_9ACTN</name>
<gene>
    <name evidence="2" type="ORF">DKT69_22070</name>
    <name evidence="1" type="ORF">DKT69_32980</name>
</gene>
<dbReference type="EMBL" id="QGKS01000272">
    <property type="protein sequence ID" value="PWR13140.1"/>
    <property type="molecule type" value="Genomic_DNA"/>
</dbReference>
<accession>A0A317DG27</accession>
<organism evidence="2 3">
    <name type="scientific">Micromonospora sicca</name>
    <dbReference type="NCBI Taxonomy" id="2202420"/>
    <lineage>
        <taxon>Bacteria</taxon>
        <taxon>Bacillati</taxon>
        <taxon>Actinomycetota</taxon>
        <taxon>Actinomycetes</taxon>
        <taxon>Micromonosporales</taxon>
        <taxon>Micromonosporaceae</taxon>
        <taxon>Micromonospora</taxon>
    </lineage>
</organism>
<evidence type="ECO:0000313" key="1">
    <source>
        <dbReference type="EMBL" id="PWR08374.1"/>
    </source>
</evidence>
<dbReference type="OrthoDB" id="3213859at2"/>
<reference evidence="2 3" key="1">
    <citation type="submission" date="2018-05" db="EMBL/GenBank/DDBJ databases">
        <title>Micromonosporas from Atacama Desert.</title>
        <authorList>
            <person name="Carro L."/>
            <person name="Golinska P."/>
            <person name="Klenk H.-P."/>
            <person name="Goodfellow M."/>
        </authorList>
    </citation>
    <scope>NUCLEOTIDE SEQUENCE [LARGE SCALE GENOMIC DNA]</scope>
    <source>
        <strain evidence="2 3">4G51</strain>
    </source>
</reference>
<dbReference type="AlphaFoldDB" id="A0A317DG27"/>
<dbReference type="Proteomes" id="UP000246050">
    <property type="component" value="Unassembled WGS sequence"/>
</dbReference>
<dbReference type="PANTHER" id="PTHR30007">
    <property type="entry name" value="PHP DOMAIN PROTEIN"/>
    <property type="match status" value="1"/>
</dbReference>
<evidence type="ECO:0000313" key="2">
    <source>
        <dbReference type="EMBL" id="PWR13140.1"/>
    </source>
</evidence>
<dbReference type="EMBL" id="QGKS01000433">
    <property type="protein sequence ID" value="PWR08374.1"/>
    <property type="molecule type" value="Genomic_DNA"/>
</dbReference>
<sequence>WAVERTFSWINRCRRTVRDYERLPDHHAAMVQWAMIIVMTRRLARHQNT</sequence>
<comment type="caution">
    <text evidence="2">The sequence shown here is derived from an EMBL/GenBank/DDBJ whole genome shotgun (WGS) entry which is preliminary data.</text>
</comment>
<proteinExistence type="predicted"/>
<evidence type="ECO:0000313" key="3">
    <source>
        <dbReference type="Proteomes" id="UP000246050"/>
    </source>
</evidence>
<feature type="non-terminal residue" evidence="2">
    <location>
        <position position="1"/>
    </location>
</feature>
<protein>
    <submittedName>
        <fullName evidence="2">IS5/IS1182 family transposase</fullName>
    </submittedName>
</protein>